<dbReference type="AlphaFoldDB" id="A0A5A7QE93"/>
<evidence type="ECO:0000313" key="2">
    <source>
        <dbReference type="EMBL" id="GER43530.1"/>
    </source>
</evidence>
<comment type="caution">
    <text evidence="2">The sequence shown here is derived from an EMBL/GenBank/DDBJ whole genome shotgun (WGS) entry which is preliminary data.</text>
</comment>
<evidence type="ECO:0000256" key="1">
    <source>
        <dbReference type="SAM" id="MobiDB-lite"/>
    </source>
</evidence>
<sequence length="354" mass="38853">MKNRGLLTSVGSQQDKENITLPFQLINSHCFSSSTKKSRWYEPETFTFLTTEPVSSLPNETCLNPALTCRPCHCLRVSGHSTLSGPWHATTFIISFRNIPSNSILPDFPQGMLVVSTISNNAENWKKASRKRGTPGAVRSVHHAMHEQVGPDSLYQIENRRFRPIPKVLRTVRIRHGQEFAWLDSEVRRANRLPLPSDDPGELERDAEGPRVAGQPFAGLLHHLGGPGARPGEVDGSDPEPRGPAGPKGQASDEGRPLEAVDDAEVDDVDTGRARRPGREEFVRDEVRDFPARERRDRHVVSLEAGRGGDAVAPERFVHLAAGPRQAGLKPVGKVVGQPLGPVAVRGRVPSDFS</sequence>
<keyword evidence="3" id="KW-1185">Reference proteome</keyword>
<evidence type="ECO:0000313" key="3">
    <source>
        <dbReference type="Proteomes" id="UP000325081"/>
    </source>
</evidence>
<name>A0A5A7QE93_STRAF</name>
<dbReference type="Proteomes" id="UP000325081">
    <property type="component" value="Unassembled WGS sequence"/>
</dbReference>
<gene>
    <name evidence="2" type="ORF">STAS_20385</name>
</gene>
<dbReference type="EMBL" id="BKCP01006626">
    <property type="protein sequence ID" value="GER43530.1"/>
    <property type="molecule type" value="Genomic_DNA"/>
</dbReference>
<feature type="region of interest" description="Disordered" evidence="1">
    <location>
        <begin position="191"/>
        <end position="280"/>
    </location>
</feature>
<reference evidence="3" key="1">
    <citation type="journal article" date="2019" name="Curr. Biol.">
        <title>Genome Sequence of Striga asiatica Provides Insight into the Evolution of Plant Parasitism.</title>
        <authorList>
            <person name="Yoshida S."/>
            <person name="Kim S."/>
            <person name="Wafula E.K."/>
            <person name="Tanskanen J."/>
            <person name="Kim Y.M."/>
            <person name="Honaas L."/>
            <person name="Yang Z."/>
            <person name="Spallek T."/>
            <person name="Conn C.E."/>
            <person name="Ichihashi Y."/>
            <person name="Cheong K."/>
            <person name="Cui S."/>
            <person name="Der J.P."/>
            <person name="Gundlach H."/>
            <person name="Jiao Y."/>
            <person name="Hori C."/>
            <person name="Ishida J.K."/>
            <person name="Kasahara H."/>
            <person name="Kiba T."/>
            <person name="Kim M.S."/>
            <person name="Koo N."/>
            <person name="Laohavisit A."/>
            <person name="Lee Y.H."/>
            <person name="Lumba S."/>
            <person name="McCourt P."/>
            <person name="Mortimer J.C."/>
            <person name="Mutuku J.M."/>
            <person name="Nomura T."/>
            <person name="Sasaki-Sekimoto Y."/>
            <person name="Seto Y."/>
            <person name="Wang Y."/>
            <person name="Wakatake T."/>
            <person name="Sakakibara H."/>
            <person name="Demura T."/>
            <person name="Yamaguchi S."/>
            <person name="Yoneyama K."/>
            <person name="Manabe R.I."/>
            <person name="Nelson D.C."/>
            <person name="Schulman A.H."/>
            <person name="Timko M.P."/>
            <person name="dePamphilis C.W."/>
            <person name="Choi D."/>
            <person name="Shirasu K."/>
        </authorList>
    </citation>
    <scope>NUCLEOTIDE SEQUENCE [LARGE SCALE GENOMIC DNA]</scope>
    <source>
        <strain evidence="3">cv. UVA1</strain>
    </source>
</reference>
<feature type="compositionally biased region" description="Basic and acidic residues" evidence="1">
    <location>
        <begin position="270"/>
        <end position="280"/>
    </location>
</feature>
<accession>A0A5A7QE93</accession>
<feature type="compositionally biased region" description="Acidic residues" evidence="1">
    <location>
        <begin position="260"/>
        <end position="269"/>
    </location>
</feature>
<organism evidence="2 3">
    <name type="scientific">Striga asiatica</name>
    <name type="common">Asiatic witchweed</name>
    <name type="synonym">Buchnera asiatica</name>
    <dbReference type="NCBI Taxonomy" id="4170"/>
    <lineage>
        <taxon>Eukaryota</taxon>
        <taxon>Viridiplantae</taxon>
        <taxon>Streptophyta</taxon>
        <taxon>Embryophyta</taxon>
        <taxon>Tracheophyta</taxon>
        <taxon>Spermatophyta</taxon>
        <taxon>Magnoliopsida</taxon>
        <taxon>eudicotyledons</taxon>
        <taxon>Gunneridae</taxon>
        <taxon>Pentapetalae</taxon>
        <taxon>asterids</taxon>
        <taxon>lamiids</taxon>
        <taxon>Lamiales</taxon>
        <taxon>Orobanchaceae</taxon>
        <taxon>Buchnereae</taxon>
        <taxon>Striga</taxon>
    </lineage>
</organism>
<protein>
    <submittedName>
        <fullName evidence="2">Solanesyl diphosphate synthase 1</fullName>
    </submittedName>
</protein>
<proteinExistence type="predicted"/>